<evidence type="ECO:0000259" key="2">
    <source>
        <dbReference type="PROSITE" id="PS50240"/>
    </source>
</evidence>
<feature type="compositionally biased region" description="Basic residues" evidence="1">
    <location>
        <begin position="205"/>
        <end position="214"/>
    </location>
</feature>
<keyword evidence="4" id="KW-1185">Reference proteome</keyword>
<feature type="compositionally biased region" description="Polar residues" evidence="1">
    <location>
        <begin position="137"/>
        <end position="147"/>
    </location>
</feature>
<dbReference type="EnsemblMetazoa" id="SMAR008492-RA">
    <property type="protein sequence ID" value="SMAR008492-PA"/>
    <property type="gene ID" value="SMAR008492"/>
</dbReference>
<dbReference type="Pfam" id="PF00089">
    <property type="entry name" value="Trypsin"/>
    <property type="match status" value="1"/>
</dbReference>
<evidence type="ECO:0000256" key="1">
    <source>
        <dbReference type="SAM" id="MobiDB-lite"/>
    </source>
</evidence>
<dbReference type="SUPFAM" id="SSF50494">
    <property type="entry name" value="Trypsin-like serine proteases"/>
    <property type="match status" value="1"/>
</dbReference>
<feature type="region of interest" description="Disordered" evidence="1">
    <location>
        <begin position="113"/>
        <end position="182"/>
    </location>
</feature>
<dbReference type="GO" id="GO:0004252">
    <property type="term" value="F:serine-type endopeptidase activity"/>
    <property type="evidence" value="ECO:0007669"/>
    <property type="project" value="InterPro"/>
</dbReference>
<dbReference type="InterPro" id="IPR033116">
    <property type="entry name" value="TRYPSIN_SER"/>
</dbReference>
<dbReference type="GO" id="GO:0006508">
    <property type="term" value="P:proteolysis"/>
    <property type="evidence" value="ECO:0007669"/>
    <property type="project" value="InterPro"/>
</dbReference>
<organism evidence="3 4">
    <name type="scientific">Strigamia maritima</name>
    <name type="common">European centipede</name>
    <name type="synonym">Geophilus maritimus</name>
    <dbReference type="NCBI Taxonomy" id="126957"/>
    <lineage>
        <taxon>Eukaryota</taxon>
        <taxon>Metazoa</taxon>
        <taxon>Ecdysozoa</taxon>
        <taxon>Arthropoda</taxon>
        <taxon>Myriapoda</taxon>
        <taxon>Chilopoda</taxon>
        <taxon>Pleurostigmophora</taxon>
        <taxon>Geophilomorpha</taxon>
        <taxon>Linotaeniidae</taxon>
        <taxon>Strigamia</taxon>
    </lineage>
</organism>
<dbReference type="HOGENOM" id="CLU_734300_0_0_1"/>
<evidence type="ECO:0000313" key="4">
    <source>
        <dbReference type="Proteomes" id="UP000014500"/>
    </source>
</evidence>
<dbReference type="InterPro" id="IPR001254">
    <property type="entry name" value="Trypsin_dom"/>
</dbReference>
<dbReference type="PROSITE" id="PS50240">
    <property type="entry name" value="TRYPSIN_DOM"/>
    <property type="match status" value="1"/>
</dbReference>
<reference evidence="4" key="1">
    <citation type="submission" date="2011-05" db="EMBL/GenBank/DDBJ databases">
        <authorList>
            <person name="Richards S.R."/>
            <person name="Qu J."/>
            <person name="Jiang H."/>
            <person name="Jhangiani S.N."/>
            <person name="Agravi P."/>
            <person name="Goodspeed R."/>
            <person name="Gross S."/>
            <person name="Mandapat C."/>
            <person name="Jackson L."/>
            <person name="Mathew T."/>
            <person name="Pu L."/>
            <person name="Thornton R."/>
            <person name="Saada N."/>
            <person name="Wilczek-Boney K.B."/>
            <person name="Lee S."/>
            <person name="Kovar C."/>
            <person name="Wu Y."/>
            <person name="Scherer S.E."/>
            <person name="Worley K.C."/>
            <person name="Muzny D.M."/>
            <person name="Gibbs R."/>
        </authorList>
    </citation>
    <scope>NUCLEOTIDE SEQUENCE</scope>
    <source>
        <strain evidence="4">Brora</strain>
    </source>
</reference>
<dbReference type="InterPro" id="IPR043504">
    <property type="entry name" value="Peptidase_S1_PA_chymotrypsin"/>
</dbReference>
<accession>T1J4F9</accession>
<dbReference type="eggNOG" id="KOG3627">
    <property type="taxonomic scope" value="Eukaryota"/>
</dbReference>
<dbReference type="Proteomes" id="UP000014500">
    <property type="component" value="Unassembled WGS sequence"/>
</dbReference>
<sequence length="377" mass="42218">MICAGYNEGGTRDTCNGDSGGALMLPADRSNSKWVVEGIISGGEFTKCAQAEEYSIYVHTSFRISSLRKLSNSPEVNSPPLSVRIALILWPLSLSTLTWNFFVQQQASTKFMGSNASKEGHQTNDGSFGHSGPELFQTHNATTSISNEDSRPRKETTQLQQKSNNNNNYISKKAPAKNKETTLESNMHFIVDTFESVEKMTSKEKSKRRRCRRNKDKEKEKEKEDTKSKPTESTSAPTRLTKSPKQESESDNTEAKGILAKGKQFLLRRQPAIKHPKTAPSTSKTASSEKEESEDEWEYEKVVIDGFDPEKFKQANAAKKPNFTSNSCDDQTLLSVRPNGEPLVLRIRCAEIQERAVPSTLDFTDEQLISSIEKEFK</sequence>
<dbReference type="PROSITE" id="PS00135">
    <property type="entry name" value="TRYPSIN_SER"/>
    <property type="match status" value="1"/>
</dbReference>
<evidence type="ECO:0000313" key="3">
    <source>
        <dbReference type="EnsemblMetazoa" id="SMAR008492-PA"/>
    </source>
</evidence>
<feature type="compositionally biased region" description="Basic and acidic residues" evidence="1">
    <location>
        <begin position="215"/>
        <end position="230"/>
    </location>
</feature>
<dbReference type="AlphaFoldDB" id="T1J4F9"/>
<dbReference type="STRING" id="126957.T1J4F9"/>
<reference evidence="3" key="2">
    <citation type="submission" date="2015-02" db="UniProtKB">
        <authorList>
            <consortium name="EnsemblMetazoa"/>
        </authorList>
    </citation>
    <scope>IDENTIFICATION</scope>
</reference>
<dbReference type="Gene3D" id="2.40.10.10">
    <property type="entry name" value="Trypsin-like serine proteases"/>
    <property type="match status" value="1"/>
</dbReference>
<name>T1J4F9_STRMM</name>
<dbReference type="EMBL" id="JH431845">
    <property type="status" value="NOT_ANNOTATED_CDS"/>
    <property type="molecule type" value="Genomic_DNA"/>
</dbReference>
<feature type="domain" description="Peptidase S1" evidence="2">
    <location>
        <begin position="1"/>
        <end position="96"/>
    </location>
</feature>
<protein>
    <recommendedName>
        <fullName evidence="2">Peptidase S1 domain-containing protein</fullName>
    </recommendedName>
</protein>
<feature type="region of interest" description="Disordered" evidence="1">
    <location>
        <begin position="198"/>
        <end position="297"/>
    </location>
</feature>
<proteinExistence type="predicted"/>
<dbReference type="InterPro" id="IPR009003">
    <property type="entry name" value="Peptidase_S1_PA"/>
</dbReference>